<keyword evidence="8" id="KW-0547">Nucleotide-binding</keyword>
<feature type="transmembrane region" description="Helical" evidence="15">
    <location>
        <begin position="192"/>
        <end position="212"/>
    </location>
</feature>
<evidence type="ECO:0000256" key="10">
    <source>
        <dbReference type="ARBA" id="ARBA00022840"/>
    </source>
</evidence>
<organism evidence="18 19">
    <name type="scientific">Feifania hominis</name>
    <dbReference type="NCBI Taxonomy" id="2763660"/>
    <lineage>
        <taxon>Bacteria</taxon>
        <taxon>Bacillati</taxon>
        <taxon>Bacillota</taxon>
        <taxon>Clostridia</taxon>
        <taxon>Eubacteriales</taxon>
        <taxon>Feifaniaceae</taxon>
        <taxon>Feifania</taxon>
    </lineage>
</organism>
<keyword evidence="9" id="KW-0418">Kinase</keyword>
<dbReference type="InterPro" id="IPR036890">
    <property type="entry name" value="HATPase_C_sf"/>
</dbReference>
<keyword evidence="12" id="KW-0902">Two-component regulatory system</keyword>
<dbReference type="Gene3D" id="3.30.565.10">
    <property type="entry name" value="Histidine kinase-like ATPase, C-terminal domain"/>
    <property type="match status" value="1"/>
</dbReference>
<dbReference type="PROSITE" id="PS50109">
    <property type="entry name" value="HIS_KIN"/>
    <property type="match status" value="1"/>
</dbReference>
<evidence type="ECO:0000256" key="3">
    <source>
        <dbReference type="ARBA" id="ARBA00012438"/>
    </source>
</evidence>
<keyword evidence="19" id="KW-1185">Reference proteome</keyword>
<evidence type="ECO:0000256" key="4">
    <source>
        <dbReference type="ARBA" id="ARBA00022475"/>
    </source>
</evidence>
<keyword evidence="4" id="KW-1003">Cell membrane</keyword>
<evidence type="ECO:0000256" key="1">
    <source>
        <dbReference type="ARBA" id="ARBA00000085"/>
    </source>
</evidence>
<dbReference type="InterPro" id="IPR004358">
    <property type="entry name" value="Sig_transdc_His_kin-like_C"/>
</dbReference>
<dbReference type="Pfam" id="PF02518">
    <property type="entry name" value="HATPase_c"/>
    <property type="match status" value="1"/>
</dbReference>
<dbReference type="FunFam" id="3.30.565.10:FF:000006">
    <property type="entry name" value="Sensor histidine kinase WalK"/>
    <property type="match status" value="1"/>
</dbReference>
<keyword evidence="13 15" id="KW-0472">Membrane</keyword>
<evidence type="ECO:0000256" key="15">
    <source>
        <dbReference type="SAM" id="Phobius"/>
    </source>
</evidence>
<dbReference type="Pfam" id="PF00672">
    <property type="entry name" value="HAMP"/>
    <property type="match status" value="1"/>
</dbReference>
<feature type="coiled-coil region" evidence="14">
    <location>
        <begin position="254"/>
        <end position="285"/>
    </location>
</feature>
<dbReference type="RefSeq" id="WP_249299408.1">
    <property type="nucleotide sequence ID" value="NZ_JACRSP010000001.1"/>
</dbReference>
<accession>A0A926DE65</accession>
<dbReference type="SMART" id="SM00387">
    <property type="entry name" value="HATPase_c"/>
    <property type="match status" value="1"/>
</dbReference>
<evidence type="ECO:0000256" key="11">
    <source>
        <dbReference type="ARBA" id="ARBA00022989"/>
    </source>
</evidence>
<dbReference type="GO" id="GO:0005524">
    <property type="term" value="F:ATP binding"/>
    <property type="evidence" value="ECO:0007669"/>
    <property type="project" value="UniProtKB-KW"/>
</dbReference>
<dbReference type="EC" id="2.7.13.3" evidence="3"/>
<dbReference type="PRINTS" id="PR00344">
    <property type="entry name" value="BCTRLSENSOR"/>
</dbReference>
<dbReference type="SUPFAM" id="SSF47384">
    <property type="entry name" value="Homodimeric domain of signal transducing histidine kinase"/>
    <property type="match status" value="1"/>
</dbReference>
<dbReference type="InterPro" id="IPR003660">
    <property type="entry name" value="HAMP_dom"/>
</dbReference>
<dbReference type="CDD" id="cd00082">
    <property type="entry name" value="HisKA"/>
    <property type="match status" value="1"/>
</dbReference>
<dbReference type="SMART" id="SM00304">
    <property type="entry name" value="HAMP"/>
    <property type="match status" value="1"/>
</dbReference>
<dbReference type="PROSITE" id="PS50885">
    <property type="entry name" value="HAMP"/>
    <property type="match status" value="1"/>
</dbReference>
<dbReference type="InterPro" id="IPR050398">
    <property type="entry name" value="HssS/ArlS-like"/>
</dbReference>
<sequence length="513" mass="58335">MSGCRRPKWSIKYKFFLAIGVIAVIFVGLLSALNLAFYDDYYLFQKQHVLIDIYEQVRDAYTGDVEQISDLLSEMENHYGVRMTIDRPVEDGWEPVYNSIFTTGKGKDTTAAPPPDAPEVFHDFLRMMPNRGDRFDYDETELEQKGYTFGKMQDTIKNNEFISIIGNLENGDRMVVRIPVAYLEENSAFTTVFLLLTSLVTLVVCIVVAFFISRQFSKPLIEITGVANSMAAFDFTKKYEVRSRDEIGQLGESINLLSEHLQQAIGELRQTNEKLSEEVEKERRIDEMRREFIINVSHELKTPIALVQGYAEGLKVNINSSEEDKNYYCDIIMDEAARMNRLVMQLLSLSRIECGNIQPELCDFELTPFVEEVVQKTRLLADEKNLTVLIAAGDILCFADYDMMERVLINYLTNAIAHTPRGGVIRIVCADEGARVRVSVENEGEQIAPEELTKIWEKFYKIDKSRNRADGGTGIGLSIVRAIMETHGGDYGVENTDAGVRFYFTIDKKDCVG</sequence>
<keyword evidence="14" id="KW-0175">Coiled coil</keyword>
<evidence type="ECO:0000256" key="12">
    <source>
        <dbReference type="ARBA" id="ARBA00023012"/>
    </source>
</evidence>
<evidence type="ECO:0000313" key="19">
    <source>
        <dbReference type="Proteomes" id="UP000620366"/>
    </source>
</evidence>
<dbReference type="InterPro" id="IPR036097">
    <property type="entry name" value="HisK_dim/P_sf"/>
</dbReference>
<dbReference type="GO" id="GO:0005886">
    <property type="term" value="C:plasma membrane"/>
    <property type="evidence" value="ECO:0007669"/>
    <property type="project" value="UniProtKB-SubCell"/>
</dbReference>
<evidence type="ECO:0000256" key="5">
    <source>
        <dbReference type="ARBA" id="ARBA00022553"/>
    </source>
</evidence>
<dbReference type="CDD" id="cd06225">
    <property type="entry name" value="HAMP"/>
    <property type="match status" value="1"/>
</dbReference>
<keyword evidence="7 15" id="KW-0812">Transmembrane</keyword>
<feature type="domain" description="Histidine kinase" evidence="16">
    <location>
        <begin position="295"/>
        <end position="510"/>
    </location>
</feature>
<evidence type="ECO:0000256" key="13">
    <source>
        <dbReference type="ARBA" id="ARBA00023136"/>
    </source>
</evidence>
<evidence type="ECO:0000256" key="7">
    <source>
        <dbReference type="ARBA" id="ARBA00022692"/>
    </source>
</evidence>
<evidence type="ECO:0000259" key="16">
    <source>
        <dbReference type="PROSITE" id="PS50109"/>
    </source>
</evidence>
<dbReference type="PANTHER" id="PTHR45528:SF1">
    <property type="entry name" value="SENSOR HISTIDINE KINASE CPXA"/>
    <property type="match status" value="1"/>
</dbReference>
<evidence type="ECO:0000256" key="14">
    <source>
        <dbReference type="SAM" id="Coils"/>
    </source>
</evidence>
<comment type="subcellular location">
    <subcellularLocation>
        <location evidence="2">Cell membrane</location>
        <topology evidence="2">Multi-pass membrane protein</topology>
    </subcellularLocation>
</comment>
<reference evidence="18" key="1">
    <citation type="submission" date="2020-08" db="EMBL/GenBank/DDBJ databases">
        <title>Genome public.</title>
        <authorList>
            <person name="Liu C."/>
            <person name="Sun Q."/>
        </authorList>
    </citation>
    <scope>NUCLEOTIDE SEQUENCE</scope>
    <source>
        <strain evidence="18">BX7</strain>
    </source>
</reference>
<evidence type="ECO:0000256" key="9">
    <source>
        <dbReference type="ARBA" id="ARBA00022777"/>
    </source>
</evidence>
<dbReference type="Gene3D" id="1.10.287.130">
    <property type="match status" value="1"/>
</dbReference>
<dbReference type="PANTHER" id="PTHR45528">
    <property type="entry name" value="SENSOR HISTIDINE KINASE CPXA"/>
    <property type="match status" value="1"/>
</dbReference>
<keyword evidence="11 15" id="KW-1133">Transmembrane helix</keyword>
<comment type="catalytic activity">
    <reaction evidence="1">
        <text>ATP + protein L-histidine = ADP + protein N-phospho-L-histidine.</text>
        <dbReference type="EC" id="2.7.13.3"/>
    </reaction>
</comment>
<dbReference type="GO" id="GO:0000155">
    <property type="term" value="F:phosphorelay sensor kinase activity"/>
    <property type="evidence" value="ECO:0007669"/>
    <property type="project" value="InterPro"/>
</dbReference>
<dbReference type="InterPro" id="IPR003594">
    <property type="entry name" value="HATPase_dom"/>
</dbReference>
<comment type="caution">
    <text evidence="18">The sequence shown here is derived from an EMBL/GenBank/DDBJ whole genome shotgun (WGS) entry which is preliminary data.</text>
</comment>
<dbReference type="InterPro" id="IPR005467">
    <property type="entry name" value="His_kinase_dom"/>
</dbReference>
<dbReference type="InterPro" id="IPR003661">
    <property type="entry name" value="HisK_dim/P_dom"/>
</dbReference>
<gene>
    <name evidence="18" type="ORF">H8695_03110</name>
</gene>
<feature type="domain" description="HAMP" evidence="17">
    <location>
        <begin position="214"/>
        <end position="266"/>
    </location>
</feature>
<keyword evidence="10" id="KW-0067">ATP-binding</keyword>
<dbReference type="FunFam" id="1.10.287.130:FF:000001">
    <property type="entry name" value="Two-component sensor histidine kinase"/>
    <property type="match status" value="1"/>
</dbReference>
<evidence type="ECO:0000313" key="18">
    <source>
        <dbReference type="EMBL" id="MBC8535679.1"/>
    </source>
</evidence>
<keyword evidence="5" id="KW-0597">Phosphoprotein</keyword>
<name>A0A926DE65_9FIRM</name>
<proteinExistence type="predicted"/>
<feature type="transmembrane region" description="Helical" evidence="15">
    <location>
        <begin position="15"/>
        <end position="38"/>
    </location>
</feature>
<protein>
    <recommendedName>
        <fullName evidence="3">histidine kinase</fullName>
        <ecNumber evidence="3">2.7.13.3</ecNumber>
    </recommendedName>
</protein>
<evidence type="ECO:0000259" key="17">
    <source>
        <dbReference type="PROSITE" id="PS50885"/>
    </source>
</evidence>
<evidence type="ECO:0000256" key="6">
    <source>
        <dbReference type="ARBA" id="ARBA00022679"/>
    </source>
</evidence>
<dbReference type="Gene3D" id="6.10.340.10">
    <property type="match status" value="1"/>
</dbReference>
<dbReference type="SUPFAM" id="SSF55874">
    <property type="entry name" value="ATPase domain of HSP90 chaperone/DNA topoisomerase II/histidine kinase"/>
    <property type="match status" value="1"/>
</dbReference>
<evidence type="ECO:0000256" key="8">
    <source>
        <dbReference type="ARBA" id="ARBA00022741"/>
    </source>
</evidence>
<dbReference type="AlphaFoldDB" id="A0A926DE65"/>
<dbReference type="SMART" id="SM00388">
    <property type="entry name" value="HisKA"/>
    <property type="match status" value="1"/>
</dbReference>
<keyword evidence="6" id="KW-0808">Transferase</keyword>
<dbReference type="Proteomes" id="UP000620366">
    <property type="component" value="Unassembled WGS sequence"/>
</dbReference>
<dbReference type="SUPFAM" id="SSF158472">
    <property type="entry name" value="HAMP domain-like"/>
    <property type="match status" value="1"/>
</dbReference>
<dbReference type="EMBL" id="JACRSP010000001">
    <property type="protein sequence ID" value="MBC8535679.1"/>
    <property type="molecule type" value="Genomic_DNA"/>
</dbReference>
<evidence type="ECO:0000256" key="2">
    <source>
        <dbReference type="ARBA" id="ARBA00004651"/>
    </source>
</evidence>
<dbReference type="Pfam" id="PF00512">
    <property type="entry name" value="HisKA"/>
    <property type="match status" value="1"/>
</dbReference>